<reference evidence="1" key="1">
    <citation type="journal article" date="2021" name="Proc. Natl. Acad. Sci. U.S.A.">
        <title>A Catalog of Tens of Thousands of Viruses from Human Metagenomes Reveals Hidden Associations with Chronic Diseases.</title>
        <authorList>
            <person name="Tisza M.J."/>
            <person name="Buck C.B."/>
        </authorList>
    </citation>
    <scope>NUCLEOTIDE SEQUENCE</scope>
    <source>
        <strain evidence="1">Ct0YK8</strain>
    </source>
</reference>
<sequence length="36" mass="4170">MEQTPTGSFLLPKWGRFESQRKSRGNDYPCGKIKIL</sequence>
<accession>A0A8S5NPV4</accession>
<protein>
    <submittedName>
        <fullName evidence="1">Uncharacterized protein</fullName>
    </submittedName>
</protein>
<organism evidence="1">
    <name type="scientific">Caudovirales sp. ct0YK8</name>
    <dbReference type="NCBI Taxonomy" id="2826764"/>
    <lineage>
        <taxon>Viruses</taxon>
        <taxon>Duplodnaviria</taxon>
        <taxon>Heunggongvirae</taxon>
        <taxon>Uroviricota</taxon>
        <taxon>Caudoviricetes</taxon>
    </lineage>
</organism>
<evidence type="ECO:0000313" key="1">
    <source>
        <dbReference type="EMBL" id="DAD96729.1"/>
    </source>
</evidence>
<dbReference type="EMBL" id="BK015222">
    <property type="protein sequence ID" value="DAD96729.1"/>
    <property type="molecule type" value="Genomic_DNA"/>
</dbReference>
<proteinExistence type="predicted"/>
<name>A0A8S5NPV4_9CAUD</name>